<gene>
    <name evidence="1" type="ORF">PDIG_68350</name>
</gene>
<accession>K9FG71</accession>
<comment type="caution">
    <text evidence="1">The sequence shown here is derived from an EMBL/GenBank/DDBJ whole genome shotgun (WGS) entry which is preliminary data.</text>
</comment>
<dbReference type="Proteomes" id="UP000009882">
    <property type="component" value="Unassembled WGS sequence"/>
</dbReference>
<dbReference type="AlphaFoldDB" id="K9FG71"/>
<proteinExistence type="predicted"/>
<protein>
    <submittedName>
        <fullName evidence="1">Uncharacterized protein</fullName>
    </submittedName>
</protein>
<evidence type="ECO:0000313" key="1">
    <source>
        <dbReference type="EMBL" id="EKV08430.1"/>
    </source>
</evidence>
<dbReference type="HOGENOM" id="CLU_3384969_0_0_1"/>
<organism evidence="1 2">
    <name type="scientific">Penicillium digitatum (strain PHI26 / CECT 20796)</name>
    <name type="common">Green mold</name>
    <dbReference type="NCBI Taxonomy" id="1170229"/>
    <lineage>
        <taxon>Eukaryota</taxon>
        <taxon>Fungi</taxon>
        <taxon>Dikarya</taxon>
        <taxon>Ascomycota</taxon>
        <taxon>Pezizomycotina</taxon>
        <taxon>Eurotiomycetes</taxon>
        <taxon>Eurotiomycetidae</taxon>
        <taxon>Eurotiales</taxon>
        <taxon>Aspergillaceae</taxon>
        <taxon>Penicillium</taxon>
    </lineage>
</organism>
<dbReference type="InParanoid" id="K9FG71"/>
<sequence>MAVSHREIIKKCANPVALEHGYSGVLRVGYAED</sequence>
<evidence type="ECO:0000313" key="2">
    <source>
        <dbReference type="Proteomes" id="UP000009882"/>
    </source>
</evidence>
<name>K9FG71_PEND2</name>
<keyword evidence="2" id="KW-1185">Reference proteome</keyword>
<dbReference type="EMBL" id="AKCT01000251">
    <property type="protein sequence ID" value="EKV08430.1"/>
    <property type="molecule type" value="Genomic_DNA"/>
</dbReference>
<reference evidence="2" key="1">
    <citation type="journal article" date="2012" name="BMC Genomics">
        <title>Genome sequence of the necrotrophic fungus Penicillium digitatum, the main postharvest pathogen of citrus.</title>
        <authorList>
            <person name="Marcet-Houben M."/>
            <person name="Ballester A.-R."/>
            <person name="de la Fuente B."/>
            <person name="Harries E."/>
            <person name="Marcos J.F."/>
            <person name="Gonzalez-Candelas L."/>
            <person name="Gabaldon T."/>
        </authorList>
    </citation>
    <scope>NUCLEOTIDE SEQUENCE [LARGE SCALE GENOMIC DNA]</scope>
    <source>
        <strain evidence="2">PHI26 / CECT 20796</strain>
    </source>
</reference>